<dbReference type="EMBL" id="UINC01205231">
    <property type="protein sequence ID" value="SVE26308.1"/>
    <property type="molecule type" value="Genomic_DNA"/>
</dbReference>
<reference evidence="1" key="1">
    <citation type="submission" date="2018-05" db="EMBL/GenBank/DDBJ databases">
        <authorList>
            <person name="Lanie J.A."/>
            <person name="Ng W.-L."/>
            <person name="Kazmierczak K.M."/>
            <person name="Andrzejewski T.M."/>
            <person name="Davidsen T.M."/>
            <person name="Wayne K.J."/>
            <person name="Tettelin H."/>
            <person name="Glass J.I."/>
            <person name="Rusch D."/>
            <person name="Podicherti R."/>
            <person name="Tsui H.-C.T."/>
            <person name="Winkler M.E."/>
        </authorList>
    </citation>
    <scope>NUCLEOTIDE SEQUENCE</scope>
</reference>
<gene>
    <name evidence="1" type="ORF">METZ01_LOCUS479162</name>
</gene>
<accession>A0A383C3X1</accession>
<feature type="non-terminal residue" evidence="1">
    <location>
        <position position="1"/>
    </location>
</feature>
<name>A0A383C3X1_9ZZZZ</name>
<sequence>QALAEPCRCWKKAIFLKKAMRFMQGVY</sequence>
<evidence type="ECO:0000313" key="1">
    <source>
        <dbReference type="EMBL" id="SVE26308.1"/>
    </source>
</evidence>
<dbReference type="AlphaFoldDB" id="A0A383C3X1"/>
<proteinExistence type="predicted"/>
<organism evidence="1">
    <name type="scientific">marine metagenome</name>
    <dbReference type="NCBI Taxonomy" id="408172"/>
    <lineage>
        <taxon>unclassified sequences</taxon>
        <taxon>metagenomes</taxon>
        <taxon>ecological metagenomes</taxon>
    </lineage>
</organism>
<protein>
    <submittedName>
        <fullName evidence="1">Uncharacterized protein</fullName>
    </submittedName>
</protein>